<comment type="similarity">
    <text evidence="2">Belongs to the tumor necrosis factor family.</text>
</comment>
<comment type="subcellular location">
    <subcellularLocation>
        <location evidence="1">Membrane</location>
        <topology evidence="1">Single-pass type II membrane protein</topology>
    </subcellularLocation>
</comment>
<dbReference type="InterPro" id="IPR042338">
    <property type="entry name" value="TNFSF4"/>
</dbReference>
<gene>
    <name evidence="15" type="primary">TNFSF4</name>
</gene>
<dbReference type="GO" id="GO:0006955">
    <property type="term" value="P:immune response"/>
    <property type="evidence" value="ECO:0007669"/>
    <property type="project" value="InterPro"/>
</dbReference>
<dbReference type="PANTHER" id="PTHR17534:SF4">
    <property type="entry name" value="TUMOR NECROSIS FACTOR LIGAND SUPERFAMILY MEMBER 4"/>
    <property type="match status" value="1"/>
</dbReference>
<keyword evidence="7" id="KW-1133">Transmembrane helix</keyword>
<evidence type="ECO:0000256" key="12">
    <source>
        <dbReference type="ARBA" id="ARBA00073977"/>
    </source>
</evidence>
<evidence type="ECO:0000256" key="4">
    <source>
        <dbReference type="ARBA" id="ARBA00022514"/>
    </source>
</evidence>
<dbReference type="CDD" id="cd00184">
    <property type="entry name" value="TNF"/>
    <property type="match status" value="1"/>
</dbReference>
<reference evidence="15" key="2">
    <citation type="submission" date="2025-09" db="UniProtKB">
        <authorList>
            <consortium name="Ensembl"/>
        </authorList>
    </citation>
    <scope>IDENTIFICATION</scope>
</reference>
<name>A0A8C9GYI8_9PRIM</name>
<evidence type="ECO:0000313" key="16">
    <source>
        <dbReference type="Proteomes" id="UP000694416"/>
    </source>
</evidence>
<dbReference type="SUPFAM" id="SSF49842">
    <property type="entry name" value="TNF-like"/>
    <property type="match status" value="1"/>
</dbReference>
<evidence type="ECO:0000256" key="11">
    <source>
        <dbReference type="ARBA" id="ARBA00056725"/>
    </source>
</evidence>
<reference evidence="15" key="1">
    <citation type="submission" date="2025-08" db="UniProtKB">
        <authorList>
            <consortium name="Ensembl"/>
        </authorList>
    </citation>
    <scope>IDENTIFICATION</scope>
</reference>
<dbReference type="InterPro" id="IPR006052">
    <property type="entry name" value="TNF_dom"/>
</dbReference>
<keyword evidence="10" id="KW-0325">Glycoprotein</keyword>
<evidence type="ECO:0000256" key="7">
    <source>
        <dbReference type="ARBA" id="ARBA00022989"/>
    </source>
</evidence>
<dbReference type="PROSITE" id="PS00251">
    <property type="entry name" value="THD_1"/>
    <property type="match status" value="1"/>
</dbReference>
<protein>
    <recommendedName>
        <fullName evidence="12">Tumor necrosis factor ligand superfamily member 4</fullName>
    </recommendedName>
    <alternativeName>
        <fullName evidence="13">OX40 ligand</fullName>
    </alternativeName>
</protein>
<dbReference type="InterPro" id="IPR008983">
    <property type="entry name" value="Tumour_necrosis_fac-like_dom"/>
</dbReference>
<dbReference type="PANTHER" id="PTHR17534">
    <property type="entry name" value="OX40 LIGAND"/>
    <property type="match status" value="1"/>
</dbReference>
<evidence type="ECO:0000259" key="14">
    <source>
        <dbReference type="PROSITE" id="PS50049"/>
    </source>
</evidence>
<comment type="function">
    <text evidence="11">Cytokine that binds to TNFRSF4. Co-stimulates T-cell proliferation and cytokine production.</text>
</comment>
<dbReference type="GO" id="GO:0005615">
    <property type="term" value="C:extracellular space"/>
    <property type="evidence" value="ECO:0007669"/>
    <property type="project" value="UniProtKB-KW"/>
</dbReference>
<keyword evidence="6" id="KW-0735">Signal-anchor</keyword>
<dbReference type="GO" id="GO:0042102">
    <property type="term" value="P:positive regulation of T cell proliferation"/>
    <property type="evidence" value="ECO:0007669"/>
    <property type="project" value="TreeGrafter"/>
</dbReference>
<keyword evidence="5" id="KW-0812">Transmembrane</keyword>
<evidence type="ECO:0000256" key="13">
    <source>
        <dbReference type="ARBA" id="ARBA00078585"/>
    </source>
</evidence>
<dbReference type="GO" id="GO:0005125">
    <property type="term" value="F:cytokine activity"/>
    <property type="evidence" value="ECO:0007669"/>
    <property type="project" value="UniProtKB-KW"/>
</dbReference>
<dbReference type="GO" id="GO:0016020">
    <property type="term" value="C:membrane"/>
    <property type="evidence" value="ECO:0007669"/>
    <property type="project" value="UniProtKB-SubCell"/>
</dbReference>
<evidence type="ECO:0000256" key="10">
    <source>
        <dbReference type="ARBA" id="ARBA00023180"/>
    </source>
</evidence>
<dbReference type="Proteomes" id="UP000694416">
    <property type="component" value="Unplaced"/>
</dbReference>
<dbReference type="PROSITE" id="PS50049">
    <property type="entry name" value="THD_2"/>
    <property type="match status" value="1"/>
</dbReference>
<keyword evidence="9" id="KW-1015">Disulfide bond</keyword>
<dbReference type="Ensembl" id="ENSPTET00000019210.1">
    <property type="protein sequence ID" value="ENSPTEP00000012770.1"/>
    <property type="gene ID" value="ENSPTEG00000014343.1"/>
</dbReference>
<dbReference type="FunFam" id="2.60.120.40:FF:000025">
    <property type="entry name" value="tumor necrosis factor ligand superfamily member 4"/>
    <property type="match status" value="1"/>
</dbReference>
<evidence type="ECO:0000256" key="2">
    <source>
        <dbReference type="ARBA" id="ARBA00008670"/>
    </source>
</evidence>
<feature type="domain" description="THD" evidence="14">
    <location>
        <begin position="83"/>
        <end position="205"/>
    </location>
</feature>
<keyword evidence="16" id="KW-1185">Reference proteome</keyword>
<dbReference type="Gene3D" id="2.60.120.40">
    <property type="match status" value="1"/>
</dbReference>
<dbReference type="GO" id="GO:0001819">
    <property type="term" value="P:positive regulation of cytokine production"/>
    <property type="evidence" value="ECO:0007669"/>
    <property type="project" value="TreeGrafter"/>
</dbReference>
<evidence type="ECO:0000313" key="15">
    <source>
        <dbReference type="Ensembl" id="ENSPTEP00000012770.1"/>
    </source>
</evidence>
<evidence type="ECO:0000256" key="1">
    <source>
        <dbReference type="ARBA" id="ARBA00004606"/>
    </source>
</evidence>
<evidence type="ECO:0000256" key="6">
    <source>
        <dbReference type="ARBA" id="ARBA00022968"/>
    </source>
</evidence>
<evidence type="ECO:0000256" key="5">
    <source>
        <dbReference type="ARBA" id="ARBA00022692"/>
    </source>
</evidence>
<sequence length="215" mass="24905">MPKTSTGCPRHRPELGSFEKKTKRVTKYRTAECIHQSGSPKSAFSNNHSVTYFLTPWDDKTQDTWLHSRLTDCTRALSRREQKVSHQYPRIQSIKVQFTEYKKEEGFILTSQKEDEIMKVQNNSVIINCDGFYLISLKGYFSQEVNISLHYQKDEEPLFQLKKVRSVNSLMVASLTYKDKVYLNVTTDNTSLDDFHVNGGELILIHQNPGEFCVL</sequence>
<evidence type="ECO:0000256" key="9">
    <source>
        <dbReference type="ARBA" id="ARBA00023157"/>
    </source>
</evidence>
<proteinExistence type="inferred from homology"/>
<dbReference type="AlphaFoldDB" id="A0A8C9GYI8"/>
<dbReference type="InterPro" id="IPR021184">
    <property type="entry name" value="TNF_CS"/>
</dbReference>
<organism evidence="15 16">
    <name type="scientific">Piliocolobus tephrosceles</name>
    <name type="common">Ugandan red Colobus</name>
    <dbReference type="NCBI Taxonomy" id="591936"/>
    <lineage>
        <taxon>Eukaryota</taxon>
        <taxon>Metazoa</taxon>
        <taxon>Chordata</taxon>
        <taxon>Craniata</taxon>
        <taxon>Vertebrata</taxon>
        <taxon>Euteleostomi</taxon>
        <taxon>Mammalia</taxon>
        <taxon>Eutheria</taxon>
        <taxon>Euarchontoglires</taxon>
        <taxon>Primates</taxon>
        <taxon>Haplorrhini</taxon>
        <taxon>Catarrhini</taxon>
        <taxon>Cercopithecidae</taxon>
        <taxon>Colobinae</taxon>
        <taxon>Piliocolobus</taxon>
    </lineage>
</organism>
<accession>A0A8C9GYI8</accession>
<keyword evidence="4" id="KW-0202">Cytokine</keyword>
<evidence type="ECO:0000256" key="3">
    <source>
        <dbReference type="ARBA" id="ARBA00011233"/>
    </source>
</evidence>
<dbReference type="GO" id="GO:0005164">
    <property type="term" value="F:tumor necrosis factor receptor binding"/>
    <property type="evidence" value="ECO:0007669"/>
    <property type="project" value="InterPro"/>
</dbReference>
<comment type="subunit">
    <text evidence="3">Homotrimer.</text>
</comment>
<evidence type="ECO:0000256" key="8">
    <source>
        <dbReference type="ARBA" id="ARBA00023136"/>
    </source>
</evidence>
<dbReference type="GO" id="GO:0006954">
    <property type="term" value="P:inflammatory response"/>
    <property type="evidence" value="ECO:0007669"/>
    <property type="project" value="TreeGrafter"/>
</dbReference>
<dbReference type="SMART" id="SM00207">
    <property type="entry name" value="TNF"/>
    <property type="match status" value="1"/>
</dbReference>
<keyword evidence="8" id="KW-0472">Membrane</keyword>